<gene>
    <name evidence="3" type="ORF">SAMN02745157_2751</name>
</gene>
<dbReference type="Gene3D" id="3.40.47.10">
    <property type="match status" value="1"/>
</dbReference>
<keyword evidence="4" id="KW-1185">Reference proteome</keyword>
<dbReference type="EMBL" id="FQUP01000002">
    <property type="protein sequence ID" value="SHF68715.1"/>
    <property type="molecule type" value="Genomic_DNA"/>
</dbReference>
<dbReference type="GO" id="GO:0004315">
    <property type="term" value="F:3-oxoacyl-[acyl-carrier-protein] synthase activity"/>
    <property type="evidence" value="ECO:0007669"/>
    <property type="project" value="TreeGrafter"/>
</dbReference>
<dbReference type="PANTHER" id="PTHR11712">
    <property type="entry name" value="POLYKETIDE SYNTHASE-RELATED"/>
    <property type="match status" value="1"/>
</dbReference>
<protein>
    <submittedName>
        <fullName evidence="3">3-oxoacyl-[acyl-carrier-protein] synthase II</fullName>
    </submittedName>
</protein>
<dbReference type="InterPro" id="IPR014030">
    <property type="entry name" value="Ketoacyl_synth_N"/>
</dbReference>
<dbReference type="InterPro" id="IPR016039">
    <property type="entry name" value="Thiolase-like"/>
</dbReference>
<evidence type="ECO:0000259" key="2">
    <source>
        <dbReference type="Pfam" id="PF00109"/>
    </source>
</evidence>
<accession>A0A1M5DP91</accession>
<dbReference type="InterPro" id="IPR000794">
    <property type="entry name" value="Beta-ketoacyl_synthase"/>
</dbReference>
<evidence type="ECO:0000313" key="3">
    <source>
        <dbReference type="EMBL" id="SHF68715.1"/>
    </source>
</evidence>
<dbReference type="GO" id="GO:0006633">
    <property type="term" value="P:fatty acid biosynthetic process"/>
    <property type="evidence" value="ECO:0007669"/>
    <property type="project" value="TreeGrafter"/>
</dbReference>
<dbReference type="AlphaFoldDB" id="A0A1M5DP91"/>
<dbReference type="STRING" id="1122133.SAMN02745157_2751"/>
<dbReference type="OrthoDB" id="9808685at2"/>
<evidence type="ECO:0000313" key="4">
    <source>
        <dbReference type="Proteomes" id="UP000184485"/>
    </source>
</evidence>
<feature type="domain" description="Beta-ketoacyl synthase-like N-terminal" evidence="2">
    <location>
        <begin position="5"/>
        <end position="255"/>
    </location>
</feature>
<dbReference type="Pfam" id="PF00109">
    <property type="entry name" value="ketoacyl-synt"/>
    <property type="match status" value="1"/>
</dbReference>
<keyword evidence="1" id="KW-0808">Transferase</keyword>
<dbReference type="PANTHER" id="PTHR11712:SF336">
    <property type="entry name" value="3-OXOACYL-[ACYL-CARRIER-PROTEIN] SYNTHASE, MITOCHONDRIAL"/>
    <property type="match status" value="1"/>
</dbReference>
<proteinExistence type="predicted"/>
<organism evidence="3 4">
    <name type="scientific">Kaistia soli DSM 19436</name>
    <dbReference type="NCBI Taxonomy" id="1122133"/>
    <lineage>
        <taxon>Bacteria</taxon>
        <taxon>Pseudomonadati</taxon>
        <taxon>Pseudomonadota</taxon>
        <taxon>Alphaproteobacteria</taxon>
        <taxon>Hyphomicrobiales</taxon>
        <taxon>Kaistiaceae</taxon>
        <taxon>Kaistia</taxon>
    </lineage>
</organism>
<evidence type="ECO:0000256" key="1">
    <source>
        <dbReference type="ARBA" id="ARBA00022679"/>
    </source>
</evidence>
<dbReference type="RefSeq" id="WP_073053556.1">
    <property type="nucleotide sequence ID" value="NZ_FQUP01000002.1"/>
</dbReference>
<dbReference type="Proteomes" id="UP000184485">
    <property type="component" value="Unassembled WGS sequence"/>
</dbReference>
<dbReference type="SUPFAM" id="SSF53901">
    <property type="entry name" value="Thiolase-like"/>
    <property type="match status" value="2"/>
</dbReference>
<dbReference type="NCBIfam" id="NF005084">
    <property type="entry name" value="PRK06519.1"/>
    <property type="match status" value="1"/>
</dbReference>
<reference evidence="3 4" key="1">
    <citation type="submission" date="2016-11" db="EMBL/GenBank/DDBJ databases">
        <authorList>
            <person name="Jaros S."/>
            <person name="Januszkiewicz K."/>
            <person name="Wedrychowicz H."/>
        </authorList>
    </citation>
    <scope>NUCLEOTIDE SEQUENCE [LARGE SCALE GENOMIC DNA]</scope>
    <source>
        <strain evidence="3 4">DSM 19436</strain>
    </source>
</reference>
<sequence length="404" mass="42352">MSAPNDVLVTGIGLVSSLGEGLDAHWQAMAETGARPHPAETDKFKPFPVFPMVPLELEKQIPRRADIRQMETWQRLGTYTAGLALDDAGLTGDAERLARMDMVVAAGGGERDLDVDGQILAGLETAAEPASFLNEHLANDLRPTLFLAQLSNLLAGNISIVHKVTGSSRTFMGEEIAGISAVEVAARRISAGQGDLFLVGAAYNAERKDMLLSLAMGRTLWQGEPASVWERGTTAEGGMITGSAGAFLVLESRAHAEARGKSAYAKLSAVLSGRSRRGPGDASAVARKQFDQLSARFGAKAPGVLSGANGIAAATAEERGLWEQLATEGKIGGVRATQTLIGNPIEAAFPVQVALAALAIARHGFYLPTDGSGIEQPAETPAQILATSWGFWRGEGMALVEAAD</sequence>
<name>A0A1M5DP91_9HYPH</name>